<dbReference type="PANTHER" id="PTHR30432">
    <property type="entry name" value="TRANSCRIPTIONAL REGULATOR MODE"/>
    <property type="match status" value="1"/>
</dbReference>
<evidence type="ECO:0000259" key="1">
    <source>
        <dbReference type="Pfam" id="PF00126"/>
    </source>
</evidence>
<dbReference type="OrthoDB" id="9800709at2"/>
<accession>A0A1H9A6N9</accession>
<dbReference type="RefSeq" id="WP_090267967.1">
    <property type="nucleotide sequence ID" value="NZ_FOEP01000002.1"/>
</dbReference>
<protein>
    <submittedName>
        <fullName evidence="2">Molybdate transport system regulatory protein</fullName>
    </submittedName>
</protein>
<feature type="domain" description="HTH lysR-type" evidence="1">
    <location>
        <begin position="35"/>
        <end position="92"/>
    </location>
</feature>
<dbReference type="Proteomes" id="UP000198634">
    <property type="component" value="Unassembled WGS sequence"/>
</dbReference>
<sequence length="127" mass="13218">MSDTPPPSSAPPILRLRLVFGDTLMLGPGKADLLDLIGQTGSISAAGRAMGMSYKRAWLLVEQMNAAFRTPLVISTRGGSKGGGASLTEAGQTVLNHYRTLEARTAQAGADQIAALEAMLSDMSDGK</sequence>
<evidence type="ECO:0000313" key="2">
    <source>
        <dbReference type="EMBL" id="SEP72402.1"/>
    </source>
</evidence>
<dbReference type="EMBL" id="FOEP01000002">
    <property type="protein sequence ID" value="SEP72402.1"/>
    <property type="molecule type" value="Genomic_DNA"/>
</dbReference>
<gene>
    <name evidence="2" type="ORF">SAMN04488092_10229</name>
</gene>
<dbReference type="Gene3D" id="1.10.10.10">
    <property type="entry name" value="Winged helix-like DNA-binding domain superfamily/Winged helix DNA-binding domain"/>
    <property type="match status" value="1"/>
</dbReference>
<reference evidence="2 3" key="1">
    <citation type="submission" date="2016-10" db="EMBL/GenBank/DDBJ databases">
        <authorList>
            <person name="de Groot N.N."/>
        </authorList>
    </citation>
    <scope>NUCLEOTIDE SEQUENCE [LARGE SCALE GENOMIC DNA]</scope>
    <source>
        <strain evidence="2 3">DSM 22007</strain>
    </source>
</reference>
<dbReference type="GO" id="GO:0003700">
    <property type="term" value="F:DNA-binding transcription factor activity"/>
    <property type="evidence" value="ECO:0007669"/>
    <property type="project" value="InterPro"/>
</dbReference>
<dbReference type="InterPro" id="IPR051815">
    <property type="entry name" value="Molybdate_resp_trans_reg"/>
</dbReference>
<dbReference type="Pfam" id="PF00126">
    <property type="entry name" value="HTH_1"/>
    <property type="match status" value="1"/>
</dbReference>
<dbReference type="SUPFAM" id="SSF46785">
    <property type="entry name" value="Winged helix' DNA-binding domain"/>
    <property type="match status" value="1"/>
</dbReference>
<dbReference type="PANTHER" id="PTHR30432:SF1">
    <property type="entry name" value="DNA-BINDING TRANSCRIPTIONAL DUAL REGULATOR MODE"/>
    <property type="match status" value="1"/>
</dbReference>
<dbReference type="InterPro" id="IPR036388">
    <property type="entry name" value="WH-like_DNA-bd_sf"/>
</dbReference>
<dbReference type="InterPro" id="IPR036390">
    <property type="entry name" value="WH_DNA-bd_sf"/>
</dbReference>
<organism evidence="2 3">
    <name type="scientific">Thalassovita taeanensis</name>
    <dbReference type="NCBI Taxonomy" id="657014"/>
    <lineage>
        <taxon>Bacteria</taxon>
        <taxon>Pseudomonadati</taxon>
        <taxon>Pseudomonadota</taxon>
        <taxon>Alphaproteobacteria</taxon>
        <taxon>Rhodobacterales</taxon>
        <taxon>Roseobacteraceae</taxon>
        <taxon>Thalassovita</taxon>
    </lineage>
</organism>
<dbReference type="STRING" id="657014.SAMN04488092_10229"/>
<dbReference type="InterPro" id="IPR000847">
    <property type="entry name" value="LysR_HTH_N"/>
</dbReference>
<dbReference type="AlphaFoldDB" id="A0A1H9A6N9"/>
<proteinExistence type="predicted"/>
<keyword evidence="3" id="KW-1185">Reference proteome</keyword>
<name>A0A1H9A6N9_9RHOB</name>
<evidence type="ECO:0000313" key="3">
    <source>
        <dbReference type="Proteomes" id="UP000198634"/>
    </source>
</evidence>